<keyword evidence="3" id="KW-0862">Zinc</keyword>
<dbReference type="PANTHER" id="PTHR21319">
    <property type="entry name" value="RING FINGER AND CHY ZINC FINGER DOMAIN-CONTAINING PROTEIN 1"/>
    <property type="match status" value="1"/>
</dbReference>
<dbReference type="CDD" id="cd16464">
    <property type="entry name" value="RING-H2_Pirh2-like"/>
    <property type="match status" value="1"/>
</dbReference>
<dbReference type="InterPro" id="IPR013083">
    <property type="entry name" value="Znf_RING/FYVE/PHD"/>
</dbReference>
<protein>
    <recommendedName>
        <fullName evidence="10">RING-type domain-containing protein</fullName>
    </recommendedName>
</protein>
<feature type="domain" description="RING-type" evidence="5">
    <location>
        <begin position="228"/>
        <end position="270"/>
    </location>
</feature>
<dbReference type="AlphaFoldDB" id="A0A1E4T2E0"/>
<name>A0A1E4T2E0_9ASCO</name>
<evidence type="ECO:0000259" key="5">
    <source>
        <dbReference type="PROSITE" id="PS50089"/>
    </source>
</evidence>
<evidence type="ECO:0000256" key="2">
    <source>
        <dbReference type="ARBA" id="ARBA00022771"/>
    </source>
</evidence>
<dbReference type="Proteomes" id="UP000094801">
    <property type="component" value="Unassembled WGS sequence"/>
</dbReference>
<dbReference type="SMART" id="SM00184">
    <property type="entry name" value="RING"/>
    <property type="match status" value="2"/>
</dbReference>
<dbReference type="EMBL" id="KV453851">
    <property type="protein sequence ID" value="ODV85904.1"/>
    <property type="molecule type" value="Genomic_DNA"/>
</dbReference>
<accession>A0A1E4T2E0</accession>
<dbReference type="Pfam" id="PF05495">
    <property type="entry name" value="zf-CHY"/>
    <property type="match status" value="1"/>
</dbReference>
<dbReference type="Pfam" id="PF13639">
    <property type="entry name" value="zf-RING_2"/>
    <property type="match status" value="1"/>
</dbReference>
<dbReference type="SUPFAM" id="SSF161219">
    <property type="entry name" value="CHY zinc finger-like"/>
    <property type="match status" value="1"/>
</dbReference>
<dbReference type="SUPFAM" id="SSF57850">
    <property type="entry name" value="RING/U-box"/>
    <property type="match status" value="1"/>
</dbReference>
<feature type="domain" description="CTCHY-type" evidence="7">
    <location>
        <begin position="161"/>
        <end position="227"/>
    </location>
</feature>
<evidence type="ECO:0000313" key="9">
    <source>
        <dbReference type="Proteomes" id="UP000094801"/>
    </source>
</evidence>
<evidence type="ECO:0008006" key="10">
    <source>
        <dbReference type="Google" id="ProtNLM"/>
    </source>
</evidence>
<dbReference type="InterPro" id="IPR037274">
    <property type="entry name" value="Znf_CHY_sf"/>
</dbReference>
<feature type="domain" description="CHY-type" evidence="6">
    <location>
        <begin position="91"/>
        <end position="159"/>
    </location>
</feature>
<dbReference type="GO" id="GO:0008270">
    <property type="term" value="F:zinc ion binding"/>
    <property type="evidence" value="ECO:0007669"/>
    <property type="project" value="UniProtKB-KW"/>
</dbReference>
<dbReference type="InterPro" id="IPR039512">
    <property type="entry name" value="RCHY1_zinc-ribbon"/>
</dbReference>
<dbReference type="InterPro" id="IPR001841">
    <property type="entry name" value="Znf_RING"/>
</dbReference>
<dbReference type="PROSITE" id="PS51270">
    <property type="entry name" value="ZF_CTCHY"/>
    <property type="match status" value="1"/>
</dbReference>
<dbReference type="Gene3D" id="3.30.40.10">
    <property type="entry name" value="Zinc/RING finger domain, C3HC4 (zinc finger)"/>
    <property type="match status" value="1"/>
</dbReference>
<dbReference type="InterPro" id="IPR037275">
    <property type="entry name" value="Znf_CTCHY_sf"/>
</dbReference>
<dbReference type="STRING" id="983967.A0A1E4T2E0"/>
<keyword evidence="9" id="KW-1185">Reference proteome</keyword>
<dbReference type="GO" id="GO:0016567">
    <property type="term" value="P:protein ubiquitination"/>
    <property type="evidence" value="ECO:0007669"/>
    <property type="project" value="TreeGrafter"/>
</dbReference>
<dbReference type="GO" id="GO:0061630">
    <property type="term" value="F:ubiquitin protein ligase activity"/>
    <property type="evidence" value="ECO:0007669"/>
    <property type="project" value="TreeGrafter"/>
</dbReference>
<dbReference type="PROSITE" id="PS50089">
    <property type="entry name" value="ZF_RING_2"/>
    <property type="match status" value="1"/>
</dbReference>
<evidence type="ECO:0000259" key="6">
    <source>
        <dbReference type="PROSITE" id="PS51266"/>
    </source>
</evidence>
<dbReference type="Pfam" id="PF14599">
    <property type="entry name" value="zinc_ribbon_6"/>
    <property type="match status" value="1"/>
</dbReference>
<reference evidence="9" key="1">
    <citation type="submission" date="2016-04" db="EMBL/GenBank/DDBJ databases">
        <title>Comparative genomics of biotechnologically important yeasts.</title>
        <authorList>
            <consortium name="DOE Joint Genome Institute"/>
            <person name="Riley R."/>
            <person name="Haridas S."/>
            <person name="Wolfe K.H."/>
            <person name="Lopes M.R."/>
            <person name="Hittinger C.T."/>
            <person name="Goker M."/>
            <person name="Salamov A."/>
            <person name="Wisecaver J."/>
            <person name="Long T.M."/>
            <person name="Aerts A.L."/>
            <person name="Barry K."/>
            <person name="Choi C."/>
            <person name="Clum A."/>
            <person name="Coughlan A.Y."/>
            <person name="Deshpande S."/>
            <person name="Douglass A.P."/>
            <person name="Hanson S.J."/>
            <person name="Klenk H.-P."/>
            <person name="Labutti K."/>
            <person name="Lapidus A."/>
            <person name="Lindquist E."/>
            <person name="Lipzen A."/>
            <person name="Meier-Kolthoff J.P."/>
            <person name="Ohm R.A."/>
            <person name="Otillar R.P."/>
            <person name="Pangilinan J."/>
            <person name="Peng Y."/>
            <person name="Rokas A."/>
            <person name="Rosa C.A."/>
            <person name="Scheuner C."/>
            <person name="Sibirny A.A."/>
            <person name="Slot J.C."/>
            <person name="Stielow J.B."/>
            <person name="Sun H."/>
            <person name="Kurtzman C.P."/>
            <person name="Blackwell M."/>
            <person name="Grigoriev I.V."/>
            <person name="Jeffries T.W."/>
        </authorList>
    </citation>
    <scope>NUCLEOTIDE SEQUENCE [LARGE SCALE GENOMIC DNA]</scope>
    <source>
        <strain evidence="9">NRRL YB-2248</strain>
    </source>
</reference>
<dbReference type="GO" id="GO:0006511">
    <property type="term" value="P:ubiquitin-dependent protein catabolic process"/>
    <property type="evidence" value="ECO:0007669"/>
    <property type="project" value="TreeGrafter"/>
</dbReference>
<evidence type="ECO:0000313" key="8">
    <source>
        <dbReference type="EMBL" id="ODV85904.1"/>
    </source>
</evidence>
<keyword evidence="1" id="KW-0479">Metal-binding</keyword>
<keyword evidence="2 4" id="KW-0863">Zinc-finger</keyword>
<gene>
    <name evidence="8" type="ORF">CANARDRAFT_197537</name>
</gene>
<dbReference type="Gene3D" id="2.20.28.10">
    <property type="match status" value="1"/>
</dbReference>
<dbReference type="PROSITE" id="PS51266">
    <property type="entry name" value="ZF_CHY"/>
    <property type="match status" value="1"/>
</dbReference>
<dbReference type="PANTHER" id="PTHR21319:SF0">
    <property type="entry name" value="AND RING FINGER DOMAIN PROTEIN, PUTATIVE (AFU_ORTHOLOGUE AFUA_1G08900)-RELATED"/>
    <property type="match status" value="1"/>
</dbReference>
<dbReference type="InterPro" id="IPR017921">
    <property type="entry name" value="Znf_CTCHY"/>
</dbReference>
<dbReference type="SUPFAM" id="SSF161245">
    <property type="entry name" value="Zinc hairpin stack"/>
    <property type="match status" value="1"/>
</dbReference>
<evidence type="ECO:0000256" key="4">
    <source>
        <dbReference type="PROSITE-ProRule" id="PRU00601"/>
    </source>
</evidence>
<dbReference type="OrthoDB" id="411372at2759"/>
<evidence type="ECO:0000259" key="7">
    <source>
        <dbReference type="PROSITE" id="PS51270"/>
    </source>
</evidence>
<dbReference type="InterPro" id="IPR008913">
    <property type="entry name" value="Znf_CHY"/>
</dbReference>
<evidence type="ECO:0000256" key="3">
    <source>
        <dbReference type="ARBA" id="ARBA00022833"/>
    </source>
</evidence>
<proteinExistence type="predicted"/>
<dbReference type="GO" id="GO:0005634">
    <property type="term" value="C:nucleus"/>
    <property type="evidence" value="ECO:0007669"/>
    <property type="project" value="TreeGrafter"/>
</dbReference>
<organism evidence="8 9">
    <name type="scientific">[Candida] arabinofermentans NRRL YB-2248</name>
    <dbReference type="NCBI Taxonomy" id="983967"/>
    <lineage>
        <taxon>Eukaryota</taxon>
        <taxon>Fungi</taxon>
        <taxon>Dikarya</taxon>
        <taxon>Ascomycota</taxon>
        <taxon>Saccharomycotina</taxon>
        <taxon>Pichiomycetes</taxon>
        <taxon>Pichiales</taxon>
        <taxon>Pichiaceae</taxon>
        <taxon>Ogataea</taxon>
        <taxon>Ogataea/Candida clade</taxon>
    </lineage>
</organism>
<evidence type="ECO:0000256" key="1">
    <source>
        <dbReference type="ARBA" id="ARBA00022723"/>
    </source>
</evidence>
<sequence>MIEERLANYDHLTYLTFEQFSDQYFLRNRIKEILQLNITPLDQRFLIQKLMSRSYLEKQKYEKEDDVENENEDEDEVVLTADDKEPTYYNLEENILGCQHYQRNCKIECSFCKKWYTCRLCHDQEISSHQLQRAKTTHILCMFCSTPQFPQQYCINCDKKLSEYYCDKCKLFDNDPLKNIYHCDSCGICRLGLGLNQDYFHCDNCNACISIELRSNHKCIENSTHSNCPICDEYMFHSTKTVVFMLCGHPIHQSCFDEFSKHSYKCPVCSRTVMNMELQFRVLDKEIKESKMPDGMADWKTVIKCVDCGGKSKVPYHYLGMRCDHCKSYNTMQLKLIKANGAQSSINYEKSSGEVGFIENSLDDNFQFDGHVEGHDEPDAGLKLRGNDYDSEDEADYADNFIRVINNFDKYSSIGDAFKDWLNTSKRKSDDDNIVNEGEGDD</sequence>